<keyword evidence="2" id="KW-1133">Transmembrane helix</keyword>
<feature type="region of interest" description="Disordered" evidence="1">
    <location>
        <begin position="109"/>
        <end position="130"/>
    </location>
</feature>
<organism evidence="3 4">
    <name type="scientific">Pseudonocardia xishanensis</name>
    <dbReference type="NCBI Taxonomy" id="630995"/>
    <lineage>
        <taxon>Bacteria</taxon>
        <taxon>Bacillati</taxon>
        <taxon>Actinomycetota</taxon>
        <taxon>Actinomycetes</taxon>
        <taxon>Pseudonocardiales</taxon>
        <taxon>Pseudonocardiaceae</taxon>
        <taxon>Pseudonocardia</taxon>
    </lineage>
</organism>
<name>A0ABP8S0T2_9PSEU</name>
<gene>
    <name evidence="3" type="ORF">GCM10023175_53920</name>
</gene>
<sequence length="130" mass="14299">MSGDNKIRRWKVPATLGGGGVVFAYTYATYTGHLHVGVTATVSALIMILMLLASMVSNVMPQKSEHRNEVVRTVLDHRRKMRALKYKERARTAAMQPIAITVQVVPAPRSAPPNLRRRAPNAHRNGSLSG</sequence>
<protein>
    <submittedName>
        <fullName evidence="3">Uncharacterized protein</fullName>
    </submittedName>
</protein>
<reference evidence="4" key="1">
    <citation type="journal article" date="2019" name="Int. J. Syst. Evol. Microbiol.">
        <title>The Global Catalogue of Microorganisms (GCM) 10K type strain sequencing project: providing services to taxonomists for standard genome sequencing and annotation.</title>
        <authorList>
            <consortium name="The Broad Institute Genomics Platform"/>
            <consortium name="The Broad Institute Genome Sequencing Center for Infectious Disease"/>
            <person name="Wu L."/>
            <person name="Ma J."/>
        </authorList>
    </citation>
    <scope>NUCLEOTIDE SEQUENCE [LARGE SCALE GENOMIC DNA]</scope>
    <source>
        <strain evidence="4">JCM 17906</strain>
    </source>
</reference>
<dbReference type="EMBL" id="BAABGT010000086">
    <property type="protein sequence ID" value="GAA4554866.1"/>
    <property type="molecule type" value="Genomic_DNA"/>
</dbReference>
<evidence type="ECO:0000313" key="3">
    <source>
        <dbReference type="EMBL" id="GAA4554866.1"/>
    </source>
</evidence>
<proteinExistence type="predicted"/>
<evidence type="ECO:0000256" key="1">
    <source>
        <dbReference type="SAM" id="MobiDB-lite"/>
    </source>
</evidence>
<comment type="caution">
    <text evidence="3">The sequence shown here is derived from an EMBL/GenBank/DDBJ whole genome shotgun (WGS) entry which is preliminary data.</text>
</comment>
<feature type="transmembrane region" description="Helical" evidence="2">
    <location>
        <begin position="12"/>
        <end position="30"/>
    </location>
</feature>
<keyword evidence="2" id="KW-0472">Membrane</keyword>
<evidence type="ECO:0000313" key="4">
    <source>
        <dbReference type="Proteomes" id="UP001501598"/>
    </source>
</evidence>
<dbReference type="RefSeq" id="WP_345424433.1">
    <property type="nucleotide sequence ID" value="NZ_BAABGT010000086.1"/>
</dbReference>
<dbReference type="Proteomes" id="UP001501598">
    <property type="component" value="Unassembled WGS sequence"/>
</dbReference>
<evidence type="ECO:0000256" key="2">
    <source>
        <dbReference type="SAM" id="Phobius"/>
    </source>
</evidence>
<keyword evidence="2" id="KW-0812">Transmembrane</keyword>
<feature type="transmembrane region" description="Helical" evidence="2">
    <location>
        <begin position="36"/>
        <end position="57"/>
    </location>
</feature>
<keyword evidence="4" id="KW-1185">Reference proteome</keyword>
<accession>A0ABP8S0T2</accession>